<reference evidence="1" key="1">
    <citation type="submission" date="2021-02" db="EMBL/GenBank/DDBJ databases">
        <authorList>
            <person name="Nowell W R."/>
        </authorList>
    </citation>
    <scope>NUCLEOTIDE SEQUENCE</scope>
</reference>
<dbReference type="EMBL" id="CAJNOR010001396">
    <property type="protein sequence ID" value="CAF1135639.1"/>
    <property type="molecule type" value="Genomic_DNA"/>
</dbReference>
<comment type="caution">
    <text evidence="1">The sequence shown here is derived from an EMBL/GenBank/DDBJ whole genome shotgun (WGS) entry which is preliminary data.</text>
</comment>
<dbReference type="Proteomes" id="UP000663828">
    <property type="component" value="Unassembled WGS sequence"/>
</dbReference>
<evidence type="ECO:0000313" key="1">
    <source>
        <dbReference type="EMBL" id="CAF1135639.1"/>
    </source>
</evidence>
<dbReference type="AlphaFoldDB" id="A0A814RL77"/>
<gene>
    <name evidence="1" type="ORF">XAT740_LOCUS20138</name>
</gene>
<sequence length="178" mass="19527">MFCCLQFFKTSSITKKQSDERKLLLTSGTSVIYHSPLSIPYSDIIHDDRILVASSNVVEDDTSVSLLFNGTMPDRTCPTQKFNVLLVDDNNNNTSSIVSPTTCTNGDQFSERLFSIKNVSTSDFSDKTSMFSSKSKTTSLSSLAIKARPFDEFLAGVTCNPALGPIEEQNPATKSDKD</sequence>
<keyword evidence="2" id="KW-1185">Reference proteome</keyword>
<name>A0A814RL77_ADIRI</name>
<proteinExistence type="predicted"/>
<protein>
    <submittedName>
        <fullName evidence="1">Uncharacterized protein</fullName>
    </submittedName>
</protein>
<accession>A0A814RL77</accession>
<organism evidence="1 2">
    <name type="scientific">Adineta ricciae</name>
    <name type="common">Rotifer</name>
    <dbReference type="NCBI Taxonomy" id="249248"/>
    <lineage>
        <taxon>Eukaryota</taxon>
        <taxon>Metazoa</taxon>
        <taxon>Spiralia</taxon>
        <taxon>Gnathifera</taxon>
        <taxon>Rotifera</taxon>
        <taxon>Eurotatoria</taxon>
        <taxon>Bdelloidea</taxon>
        <taxon>Adinetida</taxon>
        <taxon>Adinetidae</taxon>
        <taxon>Adineta</taxon>
    </lineage>
</organism>
<evidence type="ECO:0000313" key="2">
    <source>
        <dbReference type="Proteomes" id="UP000663828"/>
    </source>
</evidence>